<dbReference type="GO" id="GO:0003677">
    <property type="term" value="F:DNA binding"/>
    <property type="evidence" value="ECO:0007669"/>
    <property type="project" value="UniProtKB-KW"/>
</dbReference>
<evidence type="ECO:0000256" key="3">
    <source>
        <dbReference type="ARBA" id="ARBA00023163"/>
    </source>
</evidence>
<organism evidence="5 6">
    <name type="scientific">Pararhodospirillum oryzae</name>
    <dbReference type="NCBI Taxonomy" id="478448"/>
    <lineage>
        <taxon>Bacteria</taxon>
        <taxon>Pseudomonadati</taxon>
        <taxon>Pseudomonadota</taxon>
        <taxon>Alphaproteobacteria</taxon>
        <taxon>Rhodospirillales</taxon>
        <taxon>Rhodospirillaceae</taxon>
        <taxon>Pararhodospirillum</taxon>
    </lineage>
</organism>
<gene>
    <name evidence="5" type="ORF">ROR02_06840</name>
</gene>
<name>A0A512H531_9PROT</name>
<dbReference type="InterPro" id="IPR036390">
    <property type="entry name" value="WH_DNA-bd_sf"/>
</dbReference>
<evidence type="ECO:0000313" key="6">
    <source>
        <dbReference type="Proteomes" id="UP000321567"/>
    </source>
</evidence>
<evidence type="ECO:0000313" key="5">
    <source>
        <dbReference type="EMBL" id="GEO80553.1"/>
    </source>
</evidence>
<dbReference type="PROSITE" id="PS50949">
    <property type="entry name" value="HTH_GNTR"/>
    <property type="match status" value="1"/>
</dbReference>
<sequence>MMALDRSSGTALWRQIQRIIEGRISQGLFCPGERLPTEHEFALHFGVNRHTVRQAIGGLVERGLLRVEQGRGTFVREPVIEVGLSGVGLPTDAEAFAGRGRRTEIVGRGEEPASREVAAALGGAAGALVDRVDMVGEIDAHRVLMATVYLPRARGGLLAEALAATGTLEAALLRMGLGACRATMGRLLARLPTPAEGRVLGLARNRPLLVTEAGLIDASGRPVAYRVVRYVGGWVRGLLEPG</sequence>
<dbReference type="GO" id="GO:0003700">
    <property type="term" value="F:DNA-binding transcription factor activity"/>
    <property type="evidence" value="ECO:0007669"/>
    <property type="project" value="InterPro"/>
</dbReference>
<dbReference type="SUPFAM" id="SSF64288">
    <property type="entry name" value="Chorismate lyase-like"/>
    <property type="match status" value="1"/>
</dbReference>
<dbReference type="PANTHER" id="PTHR44846:SF1">
    <property type="entry name" value="MANNOSYL-D-GLYCERATE TRANSPORT_METABOLISM SYSTEM REPRESSOR MNGR-RELATED"/>
    <property type="match status" value="1"/>
</dbReference>
<dbReference type="Pfam" id="PF07702">
    <property type="entry name" value="UTRA"/>
    <property type="match status" value="1"/>
</dbReference>
<keyword evidence="1" id="KW-0805">Transcription regulation</keyword>
<protein>
    <submittedName>
        <fullName evidence="5">Phosphonate metabolism transcriptional regulator PhnF</fullName>
    </submittedName>
</protein>
<dbReference type="Gene3D" id="1.10.10.10">
    <property type="entry name" value="Winged helix-like DNA-binding domain superfamily/Winged helix DNA-binding domain"/>
    <property type="match status" value="1"/>
</dbReference>
<dbReference type="InterPro" id="IPR012702">
    <property type="entry name" value="CP_lyase_PhnF"/>
</dbReference>
<dbReference type="SUPFAM" id="SSF46785">
    <property type="entry name" value="Winged helix' DNA-binding domain"/>
    <property type="match status" value="1"/>
</dbReference>
<dbReference type="OrthoDB" id="5454556at2"/>
<dbReference type="EMBL" id="BJZO01000011">
    <property type="protein sequence ID" value="GEO80553.1"/>
    <property type="molecule type" value="Genomic_DNA"/>
</dbReference>
<keyword evidence="2" id="KW-0238">DNA-binding</keyword>
<dbReference type="InterPro" id="IPR000524">
    <property type="entry name" value="Tscrpt_reg_HTH_GntR"/>
</dbReference>
<dbReference type="CDD" id="cd07377">
    <property type="entry name" value="WHTH_GntR"/>
    <property type="match status" value="1"/>
</dbReference>
<reference evidence="5 6" key="1">
    <citation type="submission" date="2019-07" db="EMBL/GenBank/DDBJ databases">
        <title>Whole genome shotgun sequence of Rhodospirillum oryzae NBRC 107573.</title>
        <authorList>
            <person name="Hosoyama A."/>
            <person name="Uohara A."/>
            <person name="Ohji S."/>
            <person name="Ichikawa N."/>
        </authorList>
    </citation>
    <scope>NUCLEOTIDE SEQUENCE [LARGE SCALE GENOMIC DNA]</scope>
    <source>
        <strain evidence="5 6">NBRC 107573</strain>
    </source>
</reference>
<dbReference type="InterPro" id="IPR036388">
    <property type="entry name" value="WH-like_DNA-bd_sf"/>
</dbReference>
<evidence type="ECO:0000259" key="4">
    <source>
        <dbReference type="PROSITE" id="PS50949"/>
    </source>
</evidence>
<accession>A0A512H531</accession>
<dbReference type="InterPro" id="IPR011663">
    <property type="entry name" value="UTRA"/>
</dbReference>
<comment type="caution">
    <text evidence="5">The sequence shown here is derived from an EMBL/GenBank/DDBJ whole genome shotgun (WGS) entry which is preliminary data.</text>
</comment>
<evidence type="ECO:0000256" key="1">
    <source>
        <dbReference type="ARBA" id="ARBA00023015"/>
    </source>
</evidence>
<dbReference type="InterPro" id="IPR050679">
    <property type="entry name" value="Bact_HTH_transcr_reg"/>
</dbReference>
<feature type="domain" description="HTH gntR-type" evidence="4">
    <location>
        <begin position="10"/>
        <end position="78"/>
    </location>
</feature>
<dbReference type="Proteomes" id="UP000321567">
    <property type="component" value="Unassembled WGS sequence"/>
</dbReference>
<proteinExistence type="predicted"/>
<dbReference type="AlphaFoldDB" id="A0A512H531"/>
<keyword evidence="6" id="KW-1185">Reference proteome</keyword>
<dbReference type="SMART" id="SM00866">
    <property type="entry name" value="UTRA"/>
    <property type="match status" value="1"/>
</dbReference>
<dbReference type="PRINTS" id="PR00035">
    <property type="entry name" value="HTHGNTR"/>
</dbReference>
<dbReference type="Gene3D" id="3.40.1410.10">
    <property type="entry name" value="Chorismate lyase-like"/>
    <property type="match status" value="1"/>
</dbReference>
<dbReference type="InterPro" id="IPR028978">
    <property type="entry name" value="Chorismate_lyase_/UTRA_dom_sf"/>
</dbReference>
<dbReference type="GO" id="GO:0045892">
    <property type="term" value="P:negative regulation of DNA-templated transcription"/>
    <property type="evidence" value="ECO:0007669"/>
    <property type="project" value="TreeGrafter"/>
</dbReference>
<dbReference type="NCBIfam" id="TIGR02325">
    <property type="entry name" value="C_P_lyase_phnF"/>
    <property type="match status" value="1"/>
</dbReference>
<evidence type="ECO:0000256" key="2">
    <source>
        <dbReference type="ARBA" id="ARBA00023125"/>
    </source>
</evidence>
<keyword evidence="3" id="KW-0804">Transcription</keyword>
<dbReference type="SMART" id="SM00345">
    <property type="entry name" value="HTH_GNTR"/>
    <property type="match status" value="1"/>
</dbReference>
<dbReference type="Pfam" id="PF00392">
    <property type="entry name" value="GntR"/>
    <property type="match status" value="1"/>
</dbReference>
<dbReference type="PANTHER" id="PTHR44846">
    <property type="entry name" value="MANNOSYL-D-GLYCERATE TRANSPORT/METABOLISM SYSTEM REPRESSOR MNGR-RELATED"/>
    <property type="match status" value="1"/>
</dbReference>
<dbReference type="RefSeq" id="WP_147162606.1">
    <property type="nucleotide sequence ID" value="NZ_BJZO01000011.1"/>
</dbReference>